<keyword evidence="2" id="KW-1185">Reference proteome</keyword>
<sequence>MRKPRASRVRRALRRERDAEAASISRATGAASRARCPSRTHLACEGRCVACEMCKPRASRVRRSSVTPEMRAAFHAACAHLTHMHLQHHTTNNNDIPNNNNNPNNSNNINNINNNKNGNNNSPRVFNFSRPGLKCCRSTPPLTIYTTSGDEILVSEWKGDEQDYNIKANPIYVRGIYLTYIFTPMTLSATFNAIKSSNVISWKSVRSRSLSLSLLLFRGSIAFCLATELNKNTILVTDGLCPEFAGKGRYFEFRSRLIPASIDFAKESPLCTTLFKDGVQIRTVEHLLSALEAKGVDNCKIEILNMVADDQDVEAEVPIFDGSASAWAEAIEQVGLKEALDCHGNNAEKVAPFLNQPIYVQREDSFVAAFPSQKVQISYGIDFPQVPAIGCQWFSTTPLEGTCYAMHIASSRTFCIYEEVERMCNAGLIKGGSLDNAIVCSASEGWLNPPLRFPDEPCRHKLLDFVGDLSLFARNGSQGLPVAHMVAFKACVFAFSIFPMMYNLYSRKLLIVDH</sequence>
<comment type="caution">
    <text evidence="1">The sequence shown here is derived from an EMBL/GenBank/DDBJ whole genome shotgun (WGS) entry which is preliminary data.</text>
</comment>
<accession>A0ACB8NAX5</accession>
<organism evidence="1 2">
    <name type="scientific">Citrus sinensis</name>
    <name type="common">Sweet orange</name>
    <name type="synonym">Citrus aurantium var. sinensis</name>
    <dbReference type="NCBI Taxonomy" id="2711"/>
    <lineage>
        <taxon>Eukaryota</taxon>
        <taxon>Viridiplantae</taxon>
        <taxon>Streptophyta</taxon>
        <taxon>Embryophyta</taxon>
        <taxon>Tracheophyta</taxon>
        <taxon>Spermatophyta</taxon>
        <taxon>Magnoliopsida</taxon>
        <taxon>eudicotyledons</taxon>
        <taxon>Gunneridae</taxon>
        <taxon>Pentapetalae</taxon>
        <taxon>rosids</taxon>
        <taxon>malvids</taxon>
        <taxon>Sapindales</taxon>
        <taxon>Rutaceae</taxon>
        <taxon>Aurantioideae</taxon>
        <taxon>Citrus</taxon>
    </lineage>
</organism>
<protein>
    <submittedName>
        <fullName evidence="1">Uncharacterized protein</fullName>
    </submittedName>
</protein>
<name>A0ACB8NAX5_CITSI</name>
<evidence type="ECO:0000313" key="2">
    <source>
        <dbReference type="Proteomes" id="UP000829398"/>
    </source>
</evidence>
<dbReference type="EMBL" id="CM039171">
    <property type="protein sequence ID" value="KAH9794530.1"/>
    <property type="molecule type" value="Genomic_DNA"/>
</dbReference>
<dbReference type="Proteomes" id="UP000829398">
    <property type="component" value="Chromosome 2"/>
</dbReference>
<proteinExistence type="predicted"/>
<evidence type="ECO:0000313" key="1">
    <source>
        <dbReference type="EMBL" id="KAH9794530.1"/>
    </source>
</evidence>
<reference evidence="2" key="1">
    <citation type="journal article" date="2023" name="Hortic. Res.">
        <title>A chromosome-level phased genome enabling allele-level studies in sweet orange: a case study on citrus Huanglongbing tolerance.</title>
        <authorList>
            <person name="Wu B."/>
            <person name="Yu Q."/>
            <person name="Deng Z."/>
            <person name="Duan Y."/>
            <person name="Luo F."/>
            <person name="Gmitter F. Jr."/>
        </authorList>
    </citation>
    <scope>NUCLEOTIDE SEQUENCE [LARGE SCALE GENOMIC DNA]</scope>
    <source>
        <strain evidence="2">cv. Valencia</strain>
    </source>
</reference>
<gene>
    <name evidence="1" type="ORF">KPL71_004921</name>
</gene>